<evidence type="ECO:0000259" key="7">
    <source>
        <dbReference type="PROSITE" id="PS50249"/>
    </source>
</evidence>
<evidence type="ECO:0000256" key="5">
    <source>
        <dbReference type="ARBA" id="ARBA00023049"/>
    </source>
</evidence>
<feature type="domain" description="MPN" evidence="7">
    <location>
        <begin position="107"/>
        <end position="229"/>
    </location>
</feature>
<protein>
    <submittedName>
        <fullName evidence="8">DNA repair protein RadC</fullName>
    </submittedName>
</protein>
<evidence type="ECO:0000256" key="6">
    <source>
        <dbReference type="RuleBase" id="RU003797"/>
    </source>
</evidence>
<comment type="caution">
    <text evidence="8">The sequence shown here is derived from an EMBL/GenBank/DDBJ whole genome shotgun (WGS) entry which is preliminary data.</text>
</comment>
<dbReference type="PROSITE" id="PS01302">
    <property type="entry name" value="UPF0758"/>
    <property type="match status" value="1"/>
</dbReference>
<gene>
    <name evidence="8" type="primary">radC</name>
    <name evidence="8" type="ORF">QTN47_08695</name>
</gene>
<dbReference type="PANTHER" id="PTHR30471:SF3">
    <property type="entry name" value="UPF0758 PROTEIN YEES-RELATED"/>
    <property type="match status" value="1"/>
</dbReference>
<keyword evidence="3" id="KW-0378">Hydrolase</keyword>
<dbReference type="InterPro" id="IPR046778">
    <property type="entry name" value="UPF0758_N"/>
</dbReference>
<keyword evidence="9" id="KW-1185">Reference proteome</keyword>
<dbReference type="InterPro" id="IPR025657">
    <property type="entry name" value="RadC_JAB"/>
</dbReference>
<evidence type="ECO:0000256" key="4">
    <source>
        <dbReference type="ARBA" id="ARBA00022833"/>
    </source>
</evidence>
<evidence type="ECO:0000256" key="1">
    <source>
        <dbReference type="ARBA" id="ARBA00022670"/>
    </source>
</evidence>
<dbReference type="RefSeq" id="WP_369328971.1">
    <property type="nucleotide sequence ID" value="NZ_JAULBC010000002.1"/>
</dbReference>
<dbReference type="PROSITE" id="PS50249">
    <property type="entry name" value="MPN"/>
    <property type="match status" value="1"/>
</dbReference>
<dbReference type="Pfam" id="PF04002">
    <property type="entry name" value="RadC"/>
    <property type="match status" value="1"/>
</dbReference>
<reference evidence="8 9" key="1">
    <citation type="submission" date="2023-07" db="EMBL/GenBank/DDBJ databases">
        <authorList>
            <person name="Lian W.-H."/>
        </authorList>
    </citation>
    <scope>NUCLEOTIDE SEQUENCE [LARGE SCALE GENOMIC DNA]</scope>
    <source>
        <strain evidence="8 9">SYSU DXS3180</strain>
    </source>
</reference>
<dbReference type="InterPro" id="IPR001405">
    <property type="entry name" value="UPF0758"/>
</dbReference>
<proteinExistence type="inferred from homology"/>
<dbReference type="PANTHER" id="PTHR30471">
    <property type="entry name" value="DNA REPAIR PROTEIN RADC"/>
    <property type="match status" value="1"/>
</dbReference>
<organism evidence="8 9">
    <name type="scientific">Danxiaibacter flavus</name>
    <dbReference type="NCBI Taxonomy" id="3049108"/>
    <lineage>
        <taxon>Bacteria</taxon>
        <taxon>Pseudomonadati</taxon>
        <taxon>Bacteroidota</taxon>
        <taxon>Chitinophagia</taxon>
        <taxon>Chitinophagales</taxon>
        <taxon>Chitinophagaceae</taxon>
        <taxon>Danxiaibacter</taxon>
    </lineage>
</organism>
<accession>A0ABV3ZCG7</accession>
<dbReference type="NCBIfam" id="NF000642">
    <property type="entry name" value="PRK00024.1"/>
    <property type="match status" value="1"/>
</dbReference>
<dbReference type="CDD" id="cd08071">
    <property type="entry name" value="MPN_DUF2466"/>
    <property type="match status" value="1"/>
</dbReference>
<evidence type="ECO:0000256" key="2">
    <source>
        <dbReference type="ARBA" id="ARBA00022723"/>
    </source>
</evidence>
<keyword evidence="5" id="KW-0482">Metalloprotease</keyword>
<dbReference type="EMBL" id="JAULBC010000002">
    <property type="protein sequence ID" value="MEX6687566.1"/>
    <property type="molecule type" value="Genomic_DNA"/>
</dbReference>
<name>A0ABV3ZCG7_9BACT</name>
<dbReference type="Proteomes" id="UP001560573">
    <property type="component" value="Unassembled WGS sequence"/>
</dbReference>
<dbReference type="Pfam" id="PF20582">
    <property type="entry name" value="UPF0758_N"/>
    <property type="match status" value="1"/>
</dbReference>
<evidence type="ECO:0000313" key="8">
    <source>
        <dbReference type="EMBL" id="MEX6687566.1"/>
    </source>
</evidence>
<keyword evidence="4" id="KW-0862">Zinc</keyword>
<keyword evidence="2" id="KW-0479">Metal-binding</keyword>
<sequence length="229" mass="25106">MKNSGIKAWAVDDRPREKLLANSPSSLSNSELLAILINNGNKDKSAVDLSKELLKQVNNDLQKLGSLSVKEIVQLKIKGIGQVKAITIAAALELGVRRTVATNTKLVITKSSDVANYFKALLQYKKIELFAAIFLNNANKIEHHEIISIGGITGTVADPRIIIKKALEHYATNIIICHNHPSGNIRPSAADKQLTQKIKEAAIYFDIKLLDHIIVGEEGYFSFADEGLI</sequence>
<comment type="similarity">
    <text evidence="6">Belongs to the UPF0758 family.</text>
</comment>
<dbReference type="Gene3D" id="3.40.140.10">
    <property type="entry name" value="Cytidine Deaminase, domain 2"/>
    <property type="match status" value="1"/>
</dbReference>
<dbReference type="InterPro" id="IPR037518">
    <property type="entry name" value="MPN"/>
</dbReference>
<keyword evidence="1" id="KW-0645">Protease</keyword>
<evidence type="ECO:0000256" key="3">
    <source>
        <dbReference type="ARBA" id="ARBA00022801"/>
    </source>
</evidence>
<evidence type="ECO:0000313" key="9">
    <source>
        <dbReference type="Proteomes" id="UP001560573"/>
    </source>
</evidence>
<dbReference type="NCBIfam" id="TIGR00608">
    <property type="entry name" value="radc"/>
    <property type="match status" value="1"/>
</dbReference>
<dbReference type="InterPro" id="IPR020891">
    <property type="entry name" value="UPF0758_CS"/>
</dbReference>